<reference evidence="2 3" key="1">
    <citation type="submission" date="2018-05" db="EMBL/GenBank/DDBJ databases">
        <title>Genomic Encyclopedia of Type Strains, Phase IV (KMG-IV): sequencing the most valuable type-strain genomes for metagenomic binning, comparative biology and taxonomic classification.</title>
        <authorList>
            <person name="Goeker M."/>
        </authorList>
    </citation>
    <scope>NUCLEOTIDE SEQUENCE [LARGE SCALE GENOMIC DNA]</scope>
    <source>
        <strain evidence="2 3">DSM 26006</strain>
    </source>
</reference>
<comment type="caution">
    <text evidence="2">The sequence shown here is derived from an EMBL/GenBank/DDBJ whole genome shotgun (WGS) entry which is preliminary data.</text>
</comment>
<protein>
    <submittedName>
        <fullName evidence="2">Uncharacterized protein</fullName>
    </submittedName>
</protein>
<name>A0A317REM2_9BURK</name>
<accession>A0A317REM2</accession>
<feature type="transmembrane region" description="Helical" evidence="1">
    <location>
        <begin position="6"/>
        <end position="28"/>
    </location>
</feature>
<keyword evidence="1" id="KW-0472">Membrane</keyword>
<dbReference type="OrthoDB" id="8908883at2"/>
<evidence type="ECO:0000313" key="3">
    <source>
        <dbReference type="Proteomes" id="UP000246483"/>
    </source>
</evidence>
<gene>
    <name evidence="2" type="ORF">DFR36_101126</name>
</gene>
<keyword evidence="1" id="KW-0812">Transmembrane</keyword>
<feature type="transmembrane region" description="Helical" evidence="1">
    <location>
        <begin position="40"/>
        <end position="63"/>
    </location>
</feature>
<evidence type="ECO:0000313" key="2">
    <source>
        <dbReference type="EMBL" id="PWW48622.1"/>
    </source>
</evidence>
<dbReference type="EMBL" id="QGUB01000001">
    <property type="protein sequence ID" value="PWW48622.1"/>
    <property type="molecule type" value="Genomic_DNA"/>
</dbReference>
<evidence type="ECO:0000256" key="1">
    <source>
        <dbReference type="SAM" id="Phobius"/>
    </source>
</evidence>
<dbReference type="AlphaFoldDB" id="A0A317REM2"/>
<dbReference type="Proteomes" id="UP000246483">
    <property type="component" value="Unassembled WGS sequence"/>
</dbReference>
<organism evidence="2 3">
    <name type="scientific">Melaminivora alkalimesophila</name>
    <dbReference type="NCBI Taxonomy" id="1165852"/>
    <lineage>
        <taxon>Bacteria</taxon>
        <taxon>Pseudomonadati</taxon>
        <taxon>Pseudomonadota</taxon>
        <taxon>Betaproteobacteria</taxon>
        <taxon>Burkholderiales</taxon>
        <taxon>Comamonadaceae</taxon>
        <taxon>Melaminivora</taxon>
    </lineage>
</organism>
<keyword evidence="3" id="KW-1185">Reference proteome</keyword>
<feature type="transmembrane region" description="Helical" evidence="1">
    <location>
        <begin position="69"/>
        <end position="87"/>
    </location>
</feature>
<keyword evidence="1" id="KW-1133">Transmembrane helix</keyword>
<proteinExistence type="predicted"/>
<dbReference type="RefSeq" id="WP_110011885.1">
    <property type="nucleotide sequence ID" value="NZ_QGUB01000001.1"/>
</dbReference>
<sequence>MDALSLLNHLLSFFAPALAVGGLLALAARMALPGLARGRSLAGAAGLNAGVGSLVLVAGLLVFGRDGRMLTYGALVLACASSQWLWLRAWRG</sequence>